<evidence type="ECO:0000313" key="11">
    <source>
        <dbReference type="Proteomes" id="UP000295604"/>
    </source>
</evidence>
<protein>
    <submittedName>
        <fullName evidence="10">Cytochrome P450 monooygenase 1</fullName>
    </submittedName>
</protein>
<dbReference type="CDD" id="cd11041">
    <property type="entry name" value="CYP503A1-like"/>
    <property type="match status" value="1"/>
</dbReference>
<evidence type="ECO:0000313" key="10">
    <source>
        <dbReference type="EMBL" id="TEA17323.1"/>
    </source>
</evidence>
<dbReference type="PANTHER" id="PTHR46206:SF2">
    <property type="entry name" value="CYTOCHROME P450 MONOOXYGENASE AUSG-RELATED"/>
    <property type="match status" value="1"/>
</dbReference>
<keyword evidence="9" id="KW-1133">Transmembrane helix</keyword>
<dbReference type="GO" id="GO:0004497">
    <property type="term" value="F:monooxygenase activity"/>
    <property type="evidence" value="ECO:0007669"/>
    <property type="project" value="UniProtKB-KW"/>
</dbReference>
<keyword evidence="9" id="KW-0472">Membrane</keyword>
<dbReference type="SUPFAM" id="SSF48264">
    <property type="entry name" value="Cytochrome P450"/>
    <property type="match status" value="1"/>
</dbReference>
<evidence type="ECO:0000256" key="2">
    <source>
        <dbReference type="ARBA" id="ARBA00010617"/>
    </source>
</evidence>
<comment type="similarity">
    <text evidence="2">Belongs to the cytochrome P450 family.</text>
</comment>
<keyword evidence="4 8" id="KW-0479">Metal-binding</keyword>
<dbReference type="AlphaFoldDB" id="A0A4R8TGS8"/>
<dbReference type="Proteomes" id="UP000295604">
    <property type="component" value="Unassembled WGS sequence"/>
</dbReference>
<feature type="transmembrane region" description="Helical" evidence="9">
    <location>
        <begin position="6"/>
        <end position="29"/>
    </location>
</feature>
<evidence type="ECO:0000256" key="3">
    <source>
        <dbReference type="ARBA" id="ARBA00022617"/>
    </source>
</evidence>
<feature type="binding site" description="axial binding residue" evidence="8">
    <location>
        <position position="448"/>
    </location>
    <ligand>
        <name>heme</name>
        <dbReference type="ChEBI" id="CHEBI:30413"/>
    </ligand>
    <ligandPart>
        <name>Fe</name>
        <dbReference type="ChEBI" id="CHEBI:18248"/>
    </ligandPart>
</feature>
<dbReference type="Pfam" id="PF00067">
    <property type="entry name" value="p450"/>
    <property type="match status" value="1"/>
</dbReference>
<keyword evidence="7" id="KW-0503">Monooxygenase</keyword>
<evidence type="ECO:0000256" key="1">
    <source>
        <dbReference type="ARBA" id="ARBA00001971"/>
    </source>
</evidence>
<dbReference type="Gene3D" id="1.10.630.10">
    <property type="entry name" value="Cytochrome P450"/>
    <property type="match status" value="1"/>
</dbReference>
<accession>A0A4R8TGS8</accession>
<dbReference type="PRINTS" id="PR00465">
    <property type="entry name" value="EP450IV"/>
</dbReference>
<keyword evidence="5" id="KW-0560">Oxidoreductase</keyword>
<evidence type="ECO:0000256" key="4">
    <source>
        <dbReference type="ARBA" id="ARBA00022723"/>
    </source>
</evidence>
<proteinExistence type="inferred from homology"/>
<keyword evidence="11" id="KW-1185">Reference proteome</keyword>
<comment type="caution">
    <text evidence="10">The sequence shown here is derived from an EMBL/GenBank/DDBJ whole genome shotgun (WGS) entry which is preliminary data.</text>
</comment>
<dbReference type="InterPro" id="IPR002403">
    <property type="entry name" value="Cyt_P450_E_grp-IV"/>
</dbReference>
<evidence type="ECO:0000256" key="5">
    <source>
        <dbReference type="ARBA" id="ARBA00023002"/>
    </source>
</evidence>
<evidence type="ECO:0000256" key="7">
    <source>
        <dbReference type="ARBA" id="ARBA00023033"/>
    </source>
</evidence>
<keyword evidence="9" id="KW-0812">Transmembrane</keyword>
<dbReference type="PANTHER" id="PTHR46206">
    <property type="entry name" value="CYTOCHROME P450"/>
    <property type="match status" value="1"/>
</dbReference>
<evidence type="ECO:0000256" key="9">
    <source>
        <dbReference type="SAM" id="Phobius"/>
    </source>
</evidence>
<dbReference type="InterPro" id="IPR036396">
    <property type="entry name" value="Cyt_P450_sf"/>
</dbReference>
<evidence type="ECO:0000256" key="6">
    <source>
        <dbReference type="ARBA" id="ARBA00023004"/>
    </source>
</evidence>
<reference evidence="10 11" key="1">
    <citation type="submission" date="2018-11" db="EMBL/GenBank/DDBJ databases">
        <title>Genome sequence and assembly of Colletotrichum sidae.</title>
        <authorList>
            <person name="Gan P."/>
            <person name="Shirasu K."/>
        </authorList>
    </citation>
    <scope>NUCLEOTIDE SEQUENCE [LARGE SCALE GENOMIC DNA]</scope>
    <source>
        <strain evidence="10 11">CBS 518.97</strain>
    </source>
</reference>
<dbReference type="GO" id="GO:0020037">
    <property type="term" value="F:heme binding"/>
    <property type="evidence" value="ECO:0007669"/>
    <property type="project" value="InterPro"/>
</dbReference>
<dbReference type="InterPro" id="IPR001128">
    <property type="entry name" value="Cyt_P450"/>
</dbReference>
<keyword evidence="3 8" id="KW-0349">Heme</keyword>
<dbReference type="GO" id="GO:0005506">
    <property type="term" value="F:iron ion binding"/>
    <property type="evidence" value="ECO:0007669"/>
    <property type="project" value="InterPro"/>
</dbReference>
<gene>
    <name evidence="10" type="primary">P450-1-4</name>
    <name evidence="10" type="ORF">C8034_v000459</name>
</gene>
<sequence length="515" mass="58983">MLLDTAWFYHSLHAAQAPYIITAFVLIVLGRFLGKTSVDGIPVINPRQKWEVTESAARGRFLVNAREMLRKAISYFPGRPFRVLCGFGEVTVLPAEKINEIRNDRRLKFTLGPMFYYPGFEGLNKCIDDESLFDVIKLDMTRHLDKMTDTISEETSAALGKVFSRNTEWHTIMLKQDVLQLIARVASRQFAGEELCRNEDWLRVSVDYTRDIFIASAVLRMMPALLRPALHWILPPCRAIRREMLQARKIIKAVLERRRAEQTALAGSGEKKVYDDVLEWSEQRSRGGEHDPAATLIALSILALHTTTDLLCRVLLDLSERPGLVDELRREMVRCLSENGWRKKALHDMKLLDSVIKESLRMDPGALTSLSRSVLEDVTLSDSTVLTKGSQTVVPSYRLWDSSLYENPDTYDPYRFLNMRKTKGKEATSLLVTTTEHFMAFGHGRLACPGRFFAAAQIKTSLVHLLLKYDWRSAEGYVREPLKLDFVEQFDPASKVAMRRRREEVDLDQFYRGST</sequence>
<evidence type="ECO:0000256" key="8">
    <source>
        <dbReference type="PIRSR" id="PIRSR602403-1"/>
    </source>
</evidence>
<comment type="cofactor">
    <cofactor evidence="1 8">
        <name>heme</name>
        <dbReference type="ChEBI" id="CHEBI:30413"/>
    </cofactor>
</comment>
<organism evidence="10 11">
    <name type="scientific">Colletotrichum sidae</name>
    <dbReference type="NCBI Taxonomy" id="1347389"/>
    <lineage>
        <taxon>Eukaryota</taxon>
        <taxon>Fungi</taxon>
        <taxon>Dikarya</taxon>
        <taxon>Ascomycota</taxon>
        <taxon>Pezizomycotina</taxon>
        <taxon>Sordariomycetes</taxon>
        <taxon>Hypocreomycetidae</taxon>
        <taxon>Glomerellales</taxon>
        <taxon>Glomerellaceae</taxon>
        <taxon>Colletotrichum</taxon>
        <taxon>Colletotrichum orbiculare species complex</taxon>
    </lineage>
</organism>
<dbReference type="GO" id="GO:0016705">
    <property type="term" value="F:oxidoreductase activity, acting on paired donors, with incorporation or reduction of molecular oxygen"/>
    <property type="evidence" value="ECO:0007669"/>
    <property type="project" value="InterPro"/>
</dbReference>
<dbReference type="EMBL" id="QAPF01000088">
    <property type="protein sequence ID" value="TEA17323.1"/>
    <property type="molecule type" value="Genomic_DNA"/>
</dbReference>
<keyword evidence="6 8" id="KW-0408">Iron</keyword>
<name>A0A4R8TGS8_9PEZI</name>